<evidence type="ECO:0008006" key="3">
    <source>
        <dbReference type="Google" id="ProtNLM"/>
    </source>
</evidence>
<reference evidence="1 2" key="1">
    <citation type="submission" date="2018-03" db="EMBL/GenBank/DDBJ databases">
        <title>Genomic Encyclopedia of Archaeal and Bacterial Type Strains, Phase II (KMG-II): from individual species to whole genera.</title>
        <authorList>
            <person name="Goeker M."/>
        </authorList>
    </citation>
    <scope>NUCLEOTIDE SEQUENCE [LARGE SCALE GENOMIC DNA]</scope>
    <source>
        <strain evidence="1 2">DSM 44720</strain>
    </source>
</reference>
<comment type="caution">
    <text evidence="1">The sequence shown here is derived from an EMBL/GenBank/DDBJ whole genome shotgun (WGS) entry which is preliminary data.</text>
</comment>
<evidence type="ECO:0000313" key="1">
    <source>
        <dbReference type="EMBL" id="PRY39019.1"/>
    </source>
</evidence>
<organism evidence="1 2">
    <name type="scientific">Umezawaea tangerina</name>
    <dbReference type="NCBI Taxonomy" id="84725"/>
    <lineage>
        <taxon>Bacteria</taxon>
        <taxon>Bacillati</taxon>
        <taxon>Actinomycetota</taxon>
        <taxon>Actinomycetes</taxon>
        <taxon>Pseudonocardiales</taxon>
        <taxon>Pseudonocardiaceae</taxon>
        <taxon>Umezawaea</taxon>
    </lineage>
</organism>
<protein>
    <recommendedName>
        <fullName evidence="3">PemK-like, MazF-like toxin of type II toxin-antitoxin system</fullName>
    </recommendedName>
</protein>
<evidence type="ECO:0000313" key="2">
    <source>
        <dbReference type="Proteomes" id="UP000239494"/>
    </source>
</evidence>
<accession>A0A2T0T051</accession>
<gene>
    <name evidence="1" type="ORF">CLV43_108419</name>
</gene>
<dbReference type="Proteomes" id="UP000239494">
    <property type="component" value="Unassembled WGS sequence"/>
</dbReference>
<proteinExistence type="predicted"/>
<dbReference type="OrthoDB" id="3630412at2"/>
<name>A0A2T0T051_9PSEU</name>
<sequence>MPAIRAGLLKLDKDVKVVVLKADPKAGPEDLVTVVPFIKSKPKSGVRYHEVNTFYGDIWVLVRDVYSTRAANLKNRWSPLDHLKSHQFAPLKAAVDKASE</sequence>
<keyword evidence="2" id="KW-1185">Reference proteome</keyword>
<dbReference type="RefSeq" id="WP_106190431.1">
    <property type="nucleotide sequence ID" value="NZ_PVTF01000008.1"/>
</dbReference>
<dbReference type="AlphaFoldDB" id="A0A2T0T051"/>
<dbReference type="EMBL" id="PVTF01000008">
    <property type="protein sequence ID" value="PRY39019.1"/>
    <property type="molecule type" value="Genomic_DNA"/>
</dbReference>